<organism evidence="1 2">
    <name type="scientific">Bartonella jaculi</name>
    <dbReference type="NCBI Taxonomy" id="686226"/>
    <lineage>
        <taxon>Bacteria</taxon>
        <taxon>Pseudomonadati</taxon>
        <taxon>Pseudomonadota</taxon>
        <taxon>Alphaproteobacteria</taxon>
        <taxon>Hyphomicrobiales</taxon>
        <taxon>Bartonellaceae</taxon>
        <taxon>Bartonella</taxon>
    </lineage>
</organism>
<accession>A0ABP9N2B5</accession>
<protein>
    <submittedName>
        <fullName evidence="1">Uncharacterized protein</fullName>
    </submittedName>
</protein>
<gene>
    <name evidence="1" type="ORF">GCM10023261_09220</name>
</gene>
<reference evidence="2" key="1">
    <citation type="journal article" date="2019" name="Int. J. Syst. Evol. Microbiol.">
        <title>The Global Catalogue of Microorganisms (GCM) 10K type strain sequencing project: providing services to taxonomists for standard genome sequencing and annotation.</title>
        <authorList>
            <consortium name="The Broad Institute Genomics Platform"/>
            <consortium name="The Broad Institute Genome Sequencing Center for Infectious Disease"/>
            <person name="Wu L."/>
            <person name="Ma J."/>
        </authorList>
    </citation>
    <scope>NUCLEOTIDE SEQUENCE [LARGE SCALE GENOMIC DNA]</scope>
    <source>
        <strain evidence="2">JCM 17712</strain>
    </source>
</reference>
<sequence>MIRFNLCLKHAAVLGLDVDLQATEKACALLGKQLHKTTNKPAMDWRDVPVFYKTLCKTTTITQLALRLLILTEVLYISFVSYS</sequence>
<evidence type="ECO:0000313" key="1">
    <source>
        <dbReference type="EMBL" id="GAA5107670.1"/>
    </source>
</evidence>
<name>A0ABP9N2B5_9HYPH</name>
<dbReference type="Proteomes" id="UP001500864">
    <property type="component" value="Unassembled WGS sequence"/>
</dbReference>
<proteinExistence type="predicted"/>
<evidence type="ECO:0000313" key="2">
    <source>
        <dbReference type="Proteomes" id="UP001500864"/>
    </source>
</evidence>
<keyword evidence="2" id="KW-1185">Reference proteome</keyword>
<dbReference type="EMBL" id="BAABIZ010000008">
    <property type="protein sequence ID" value="GAA5107670.1"/>
    <property type="molecule type" value="Genomic_DNA"/>
</dbReference>
<comment type="caution">
    <text evidence="1">The sequence shown here is derived from an EMBL/GenBank/DDBJ whole genome shotgun (WGS) entry which is preliminary data.</text>
</comment>